<feature type="transmembrane region" description="Helical" evidence="1">
    <location>
        <begin position="21"/>
        <end position="40"/>
    </location>
</feature>
<proteinExistence type="predicted"/>
<name>A0A0D0B1Y4_9AGAM</name>
<evidence type="ECO:0000313" key="2">
    <source>
        <dbReference type="EMBL" id="KIK43999.1"/>
    </source>
</evidence>
<reference evidence="3" key="2">
    <citation type="submission" date="2015-01" db="EMBL/GenBank/DDBJ databases">
        <title>Evolutionary Origins and Diversification of the Mycorrhizal Mutualists.</title>
        <authorList>
            <consortium name="DOE Joint Genome Institute"/>
            <consortium name="Mycorrhizal Genomics Consortium"/>
            <person name="Kohler A."/>
            <person name="Kuo A."/>
            <person name="Nagy L.G."/>
            <person name="Floudas D."/>
            <person name="Copeland A."/>
            <person name="Barry K.W."/>
            <person name="Cichocki N."/>
            <person name="Veneault-Fourrey C."/>
            <person name="LaButti K."/>
            <person name="Lindquist E.A."/>
            <person name="Lipzen A."/>
            <person name="Lundell T."/>
            <person name="Morin E."/>
            <person name="Murat C."/>
            <person name="Riley R."/>
            <person name="Ohm R."/>
            <person name="Sun H."/>
            <person name="Tunlid A."/>
            <person name="Henrissat B."/>
            <person name="Grigoriev I.V."/>
            <person name="Hibbett D.S."/>
            <person name="Martin F."/>
        </authorList>
    </citation>
    <scope>NUCLEOTIDE SEQUENCE [LARGE SCALE GENOMIC DNA]</scope>
    <source>
        <strain evidence="3">UH-Slu-Lm8-n1</strain>
    </source>
</reference>
<organism evidence="2 3">
    <name type="scientific">Suillus luteus UH-Slu-Lm8-n1</name>
    <dbReference type="NCBI Taxonomy" id="930992"/>
    <lineage>
        <taxon>Eukaryota</taxon>
        <taxon>Fungi</taxon>
        <taxon>Dikarya</taxon>
        <taxon>Basidiomycota</taxon>
        <taxon>Agaricomycotina</taxon>
        <taxon>Agaricomycetes</taxon>
        <taxon>Agaricomycetidae</taxon>
        <taxon>Boletales</taxon>
        <taxon>Suillineae</taxon>
        <taxon>Suillaceae</taxon>
        <taxon>Suillus</taxon>
    </lineage>
</organism>
<accession>A0A0D0B1Y4</accession>
<keyword evidence="1" id="KW-1133">Transmembrane helix</keyword>
<dbReference type="Proteomes" id="UP000054485">
    <property type="component" value="Unassembled WGS sequence"/>
</dbReference>
<reference evidence="2 3" key="1">
    <citation type="submission" date="2014-04" db="EMBL/GenBank/DDBJ databases">
        <authorList>
            <consortium name="DOE Joint Genome Institute"/>
            <person name="Kuo A."/>
            <person name="Ruytinx J."/>
            <person name="Rineau F."/>
            <person name="Colpaert J."/>
            <person name="Kohler A."/>
            <person name="Nagy L.G."/>
            <person name="Floudas D."/>
            <person name="Copeland A."/>
            <person name="Barry K.W."/>
            <person name="Cichocki N."/>
            <person name="Veneault-Fourrey C."/>
            <person name="LaButti K."/>
            <person name="Lindquist E.A."/>
            <person name="Lipzen A."/>
            <person name="Lundell T."/>
            <person name="Morin E."/>
            <person name="Murat C."/>
            <person name="Sun H."/>
            <person name="Tunlid A."/>
            <person name="Henrissat B."/>
            <person name="Grigoriev I.V."/>
            <person name="Hibbett D.S."/>
            <person name="Martin F."/>
            <person name="Nordberg H.P."/>
            <person name="Cantor M.N."/>
            <person name="Hua S.X."/>
        </authorList>
    </citation>
    <scope>NUCLEOTIDE SEQUENCE [LARGE SCALE GENOMIC DNA]</scope>
    <source>
        <strain evidence="2 3">UH-Slu-Lm8-n1</strain>
    </source>
</reference>
<evidence type="ECO:0000313" key="3">
    <source>
        <dbReference type="Proteomes" id="UP000054485"/>
    </source>
</evidence>
<keyword evidence="1" id="KW-0812">Transmembrane</keyword>
<sequence length="56" mass="6539">MEMSAILSCNILIIIQKRYRLFHIEGVITIFVGFQAMWLLPDYVSSTSRWISMSVE</sequence>
<protein>
    <submittedName>
        <fullName evidence="2">Unplaced genomic scaffold CY34scaffold_69, whole genome shotgun sequence</fullName>
    </submittedName>
</protein>
<keyword evidence="3" id="KW-1185">Reference proteome</keyword>
<evidence type="ECO:0000256" key="1">
    <source>
        <dbReference type="SAM" id="Phobius"/>
    </source>
</evidence>
<dbReference type="EMBL" id="KN835200">
    <property type="protein sequence ID" value="KIK43999.1"/>
    <property type="molecule type" value="Genomic_DNA"/>
</dbReference>
<keyword evidence="1" id="KW-0472">Membrane</keyword>
<dbReference type="InParanoid" id="A0A0D0B1Y4"/>
<dbReference type="HOGENOM" id="CLU_3015794_0_0_1"/>
<gene>
    <name evidence="2" type="ORF">CY34DRAFT_803246</name>
</gene>
<dbReference type="AlphaFoldDB" id="A0A0D0B1Y4"/>
<dbReference type="OrthoDB" id="2985014at2759"/>